<dbReference type="AlphaFoldDB" id="B8HSW4"/>
<dbReference type="STRING" id="395961.Cyan7425_0369"/>
<protein>
    <submittedName>
        <fullName evidence="2">Uncharacterized protein</fullName>
    </submittedName>
</protein>
<name>B8HSW4_CYAP4</name>
<feature type="transmembrane region" description="Helical" evidence="1">
    <location>
        <begin position="48"/>
        <end position="66"/>
    </location>
</feature>
<accession>B8HSW4</accession>
<reference evidence="2" key="1">
    <citation type="submission" date="2009-01" db="EMBL/GenBank/DDBJ databases">
        <title>Complete sequence of chromosome Cyanothece sp. PCC 7425.</title>
        <authorList>
            <consortium name="US DOE Joint Genome Institute"/>
            <person name="Lucas S."/>
            <person name="Copeland A."/>
            <person name="Lapidus A."/>
            <person name="Glavina del Rio T."/>
            <person name="Dalin E."/>
            <person name="Tice H."/>
            <person name="Bruce D."/>
            <person name="Goodwin L."/>
            <person name="Pitluck S."/>
            <person name="Sims D."/>
            <person name="Meineke L."/>
            <person name="Brettin T."/>
            <person name="Detter J.C."/>
            <person name="Han C."/>
            <person name="Larimer F."/>
            <person name="Land M."/>
            <person name="Hauser L."/>
            <person name="Kyrpides N."/>
            <person name="Ovchinnikova G."/>
            <person name="Liberton M."/>
            <person name="Stoeckel J."/>
            <person name="Banerjee A."/>
            <person name="Singh A."/>
            <person name="Page L."/>
            <person name="Sato H."/>
            <person name="Zhao L."/>
            <person name="Sherman L."/>
            <person name="Pakrasi H."/>
            <person name="Richardson P."/>
        </authorList>
    </citation>
    <scope>NUCLEOTIDE SEQUENCE</scope>
    <source>
        <strain evidence="2">PCC 7425</strain>
    </source>
</reference>
<feature type="transmembrane region" description="Helical" evidence="1">
    <location>
        <begin position="72"/>
        <end position="96"/>
    </location>
</feature>
<evidence type="ECO:0000313" key="2">
    <source>
        <dbReference type="EMBL" id="ACL42761.1"/>
    </source>
</evidence>
<dbReference type="HOGENOM" id="CLU_2218187_0_0_3"/>
<dbReference type="eggNOG" id="ENOG50335CA">
    <property type="taxonomic scope" value="Bacteria"/>
</dbReference>
<feature type="transmembrane region" description="Helical" evidence="1">
    <location>
        <begin position="6"/>
        <end position="27"/>
    </location>
</feature>
<keyword evidence="1" id="KW-1133">Transmembrane helix</keyword>
<evidence type="ECO:0000256" key="1">
    <source>
        <dbReference type="SAM" id="Phobius"/>
    </source>
</evidence>
<sequence length="106" mass="12150">MVQLAWHDYFLGVSFLAAIAGLISLLVSDRPAPTNDHQETEENLLRMIFAYWIVYCLAVTLQKVISPDWDSLLLSLRLTTILSYFLTFSSVICLPLHHLEARRQTN</sequence>
<keyword evidence="1" id="KW-0812">Transmembrane</keyword>
<organism evidence="2">
    <name type="scientific">Cyanothece sp. (strain PCC 7425 / ATCC 29141)</name>
    <dbReference type="NCBI Taxonomy" id="395961"/>
    <lineage>
        <taxon>Bacteria</taxon>
        <taxon>Bacillati</taxon>
        <taxon>Cyanobacteriota</taxon>
        <taxon>Cyanophyceae</taxon>
        <taxon>Gomontiellales</taxon>
        <taxon>Cyanothecaceae</taxon>
        <taxon>Cyanothece</taxon>
    </lineage>
</organism>
<proteinExistence type="predicted"/>
<dbReference type="OrthoDB" id="425763at2"/>
<gene>
    <name evidence="2" type="ordered locus">Cyan7425_0369</name>
</gene>
<dbReference type="EMBL" id="CP001344">
    <property type="protein sequence ID" value="ACL42761.1"/>
    <property type="molecule type" value="Genomic_DNA"/>
</dbReference>
<dbReference type="KEGG" id="cyn:Cyan7425_0369"/>
<keyword evidence="1" id="KW-0472">Membrane</keyword>